<keyword evidence="4" id="KW-1185">Reference proteome</keyword>
<comment type="caution">
    <text evidence="3">The sequence shown here is derived from an EMBL/GenBank/DDBJ whole genome shotgun (WGS) entry which is preliminary data.</text>
</comment>
<accession>A0ABW4SXZ9</accession>
<dbReference type="Proteomes" id="UP001597368">
    <property type="component" value="Unassembled WGS sequence"/>
</dbReference>
<dbReference type="Pfam" id="PF02371">
    <property type="entry name" value="Transposase_20"/>
    <property type="match status" value="1"/>
</dbReference>
<gene>
    <name evidence="3" type="ORF">ACFSKW_23855</name>
</gene>
<evidence type="ECO:0000259" key="2">
    <source>
        <dbReference type="Pfam" id="PF02371"/>
    </source>
</evidence>
<evidence type="ECO:0000313" key="4">
    <source>
        <dbReference type="Proteomes" id="UP001597368"/>
    </source>
</evidence>
<proteinExistence type="predicted"/>
<feature type="domain" description="Transposase IS116/IS110/IS902 C-terminal" evidence="2">
    <location>
        <begin position="9"/>
        <end position="53"/>
    </location>
</feature>
<protein>
    <submittedName>
        <fullName evidence="3">Transposase</fullName>
    </submittedName>
</protein>
<feature type="region of interest" description="Disordered" evidence="1">
    <location>
        <begin position="54"/>
        <end position="93"/>
    </location>
</feature>
<evidence type="ECO:0000256" key="1">
    <source>
        <dbReference type="SAM" id="MobiDB-lite"/>
    </source>
</evidence>
<dbReference type="InterPro" id="IPR003346">
    <property type="entry name" value="Transposase_20"/>
</dbReference>
<sequence>MVEGRQRGCSHSSTADQFASYSGTAPLDASSGDQIRHRLNTGGNRQLNCALRTPSPCAKPVIPAAGASTTSGKSPRTKPLPKPAAHSNDACPT</sequence>
<dbReference type="RefSeq" id="WP_379574593.1">
    <property type="nucleotide sequence ID" value="NZ_JBHUFV010000034.1"/>
</dbReference>
<feature type="compositionally biased region" description="Polar residues" evidence="1">
    <location>
        <begin position="9"/>
        <end position="23"/>
    </location>
</feature>
<name>A0ABW4SXZ9_9ACTN</name>
<organism evidence="3 4">
    <name type="scientific">Nonomuraea mangrovi</name>
    <dbReference type="NCBI Taxonomy" id="2316207"/>
    <lineage>
        <taxon>Bacteria</taxon>
        <taxon>Bacillati</taxon>
        <taxon>Actinomycetota</taxon>
        <taxon>Actinomycetes</taxon>
        <taxon>Streptosporangiales</taxon>
        <taxon>Streptosporangiaceae</taxon>
        <taxon>Nonomuraea</taxon>
    </lineage>
</organism>
<reference evidence="4" key="1">
    <citation type="journal article" date="2019" name="Int. J. Syst. Evol. Microbiol.">
        <title>The Global Catalogue of Microorganisms (GCM) 10K type strain sequencing project: providing services to taxonomists for standard genome sequencing and annotation.</title>
        <authorList>
            <consortium name="The Broad Institute Genomics Platform"/>
            <consortium name="The Broad Institute Genome Sequencing Center for Infectious Disease"/>
            <person name="Wu L."/>
            <person name="Ma J."/>
        </authorList>
    </citation>
    <scope>NUCLEOTIDE SEQUENCE [LARGE SCALE GENOMIC DNA]</scope>
    <source>
        <strain evidence="4">ICMP 6774ER</strain>
    </source>
</reference>
<evidence type="ECO:0000313" key="3">
    <source>
        <dbReference type="EMBL" id="MFD1934508.1"/>
    </source>
</evidence>
<feature type="region of interest" description="Disordered" evidence="1">
    <location>
        <begin position="1"/>
        <end position="41"/>
    </location>
</feature>
<dbReference type="EMBL" id="JBHUFV010000034">
    <property type="protein sequence ID" value="MFD1934508.1"/>
    <property type="molecule type" value="Genomic_DNA"/>
</dbReference>